<comment type="cofactor">
    <cofactor evidence="1 16">
        <name>FAD</name>
        <dbReference type="ChEBI" id="CHEBI:57692"/>
    </cofactor>
</comment>
<evidence type="ECO:0000313" key="18">
    <source>
        <dbReference type="EMBL" id="KAG5167118.1"/>
    </source>
</evidence>
<comment type="caution">
    <text evidence="18">The sequence shown here is derived from an EMBL/GenBank/DDBJ whole genome shotgun (WGS) entry which is preliminary data.</text>
</comment>
<evidence type="ECO:0000256" key="8">
    <source>
        <dbReference type="ARBA" id="ARBA00022827"/>
    </source>
</evidence>
<comment type="catalytic activity">
    <reaction evidence="10">
        <text>pyranose + acceptor = pyranos-2-ulose + reduced acceptor.</text>
        <dbReference type="EC" id="1.1.99.29"/>
    </reaction>
</comment>
<accession>A0A8H8CIW1</accession>
<dbReference type="EMBL" id="JAFIQS010000007">
    <property type="protein sequence ID" value="KAG5167118.1"/>
    <property type="molecule type" value="Genomic_DNA"/>
</dbReference>
<evidence type="ECO:0000256" key="4">
    <source>
        <dbReference type="ARBA" id="ARBA00011245"/>
    </source>
</evidence>
<dbReference type="PANTHER" id="PTHR11552">
    <property type="entry name" value="GLUCOSE-METHANOL-CHOLINE GMC OXIDOREDUCTASE"/>
    <property type="match status" value="1"/>
</dbReference>
<evidence type="ECO:0000256" key="16">
    <source>
        <dbReference type="PIRSR" id="PIRSR000137-2"/>
    </source>
</evidence>
<comment type="catalytic activity">
    <reaction evidence="11">
        <text>pyranose + acceptor = pyranos-2,3-diulose + reduced acceptor.</text>
        <dbReference type="EC" id="1.1.99.29"/>
    </reaction>
</comment>
<comment type="similarity">
    <text evidence="3">Belongs to the GMC oxidoreductase family.</text>
</comment>
<proteinExistence type="inferred from homology"/>
<dbReference type="SUPFAM" id="SSF51905">
    <property type="entry name" value="FAD/NAD(P)-binding domain"/>
    <property type="match status" value="1"/>
</dbReference>
<evidence type="ECO:0000256" key="11">
    <source>
        <dbReference type="ARBA" id="ARBA00034010"/>
    </source>
</evidence>
<evidence type="ECO:0000256" key="10">
    <source>
        <dbReference type="ARBA" id="ARBA00033986"/>
    </source>
</evidence>
<gene>
    <name evidence="18" type="ORF">JR316_007456</name>
</gene>
<evidence type="ECO:0000256" key="7">
    <source>
        <dbReference type="ARBA" id="ARBA00022630"/>
    </source>
</evidence>
<dbReference type="InterPro" id="IPR036188">
    <property type="entry name" value="FAD/NAD-bd_sf"/>
</dbReference>
<keyword evidence="6" id="KW-0964">Secreted</keyword>
<comment type="catalytic activity">
    <reaction evidence="12">
        <text>pyranose + acceptor = pyranos-3-ulose + reduced acceptor.</text>
        <dbReference type="EC" id="1.1.99.29"/>
    </reaction>
</comment>
<comment type="catalytic activity">
    <reaction evidence="14">
        <text>a pyranoside + acceptor = a pyranosid-3,4-diulose + reduced acceptor.</text>
        <dbReference type="EC" id="1.1.99.29"/>
    </reaction>
</comment>
<evidence type="ECO:0000256" key="9">
    <source>
        <dbReference type="ARBA" id="ARBA00024699"/>
    </source>
</evidence>
<evidence type="ECO:0000256" key="14">
    <source>
        <dbReference type="ARBA" id="ARBA00034059"/>
    </source>
</evidence>
<feature type="active site" description="Proton donor" evidence="15">
    <location>
        <position position="538"/>
    </location>
</feature>
<evidence type="ECO:0000256" key="15">
    <source>
        <dbReference type="PIRSR" id="PIRSR000137-1"/>
    </source>
</evidence>
<comment type="function">
    <text evidence="9">Catalyzes the single-oxidation or sequential double oxidation reaction of carbohydrates primarily at carbon-2 and/or carbon-3 with the concomitant reduction of the flavin. The enzyme exhibits a broad sugar substrate specificity, oxidizing different aldopyranoses to the corresponding C-1, C-2, C-3 or C-1,2, C-2,3 and C-3,4 (di)dehydro sugars with substrate-specific regioselectivity. Accepts only a narrow range of electron acceptors such as substituted benzoquinones and complexed metal ions and reacts extremely slowly with O(2) as acceptor. May play a role in the natural recycling of plant matter by oxidizing all major monosaccharides in lignocellulose and by reducing quinone compounds or reactive radical species generated during lignin depolymerization.</text>
</comment>
<dbReference type="InterPro" id="IPR007867">
    <property type="entry name" value="GMC_OxRtase_C"/>
</dbReference>
<dbReference type="Pfam" id="PF00732">
    <property type="entry name" value="GMC_oxred_N"/>
    <property type="match status" value="1"/>
</dbReference>
<evidence type="ECO:0000256" key="12">
    <source>
        <dbReference type="ARBA" id="ARBA00034029"/>
    </source>
</evidence>
<dbReference type="AlphaFoldDB" id="A0A8H8CIW1"/>
<reference evidence="18" key="1">
    <citation type="submission" date="2021-02" db="EMBL/GenBank/DDBJ databases">
        <title>Psilocybe cubensis genome.</title>
        <authorList>
            <person name="Mckernan K.J."/>
            <person name="Crawford S."/>
            <person name="Trippe A."/>
            <person name="Kane L.T."/>
            <person name="Mclaughlin S."/>
        </authorList>
    </citation>
    <scope>NUCLEOTIDE SEQUENCE [LARGE SCALE GENOMIC DNA]</scope>
    <source>
        <strain evidence="18">MGC-MH-2018</strain>
    </source>
</reference>
<dbReference type="InterPro" id="IPR012132">
    <property type="entry name" value="GMC_OxRdtase"/>
</dbReference>
<dbReference type="GO" id="GO:0033718">
    <property type="term" value="F:pyranose dehydrogenase (acceptor) activity"/>
    <property type="evidence" value="ECO:0007669"/>
    <property type="project" value="UniProtKB-EC"/>
</dbReference>
<dbReference type="Pfam" id="PF05199">
    <property type="entry name" value="GMC_oxred_C"/>
    <property type="match status" value="1"/>
</dbReference>
<keyword evidence="8 16" id="KW-0274">FAD</keyword>
<dbReference type="EC" id="1.1.99.29" evidence="5"/>
<name>A0A8H8CIW1_PSICU</name>
<dbReference type="Gene3D" id="3.30.560.10">
    <property type="entry name" value="Glucose Oxidase, domain 3"/>
    <property type="match status" value="1"/>
</dbReference>
<protein>
    <recommendedName>
        <fullName evidence="5">pyranose dehydrogenase (acceptor)</fullName>
        <ecNumber evidence="5">1.1.99.29</ecNumber>
    </recommendedName>
</protein>
<evidence type="ECO:0000256" key="5">
    <source>
        <dbReference type="ARBA" id="ARBA00013177"/>
    </source>
</evidence>
<evidence type="ECO:0000256" key="1">
    <source>
        <dbReference type="ARBA" id="ARBA00001974"/>
    </source>
</evidence>
<evidence type="ECO:0000259" key="17">
    <source>
        <dbReference type="PROSITE" id="PS00624"/>
    </source>
</evidence>
<dbReference type="Gene3D" id="3.50.50.60">
    <property type="entry name" value="FAD/NAD(P)-binding domain"/>
    <property type="match status" value="1"/>
</dbReference>
<dbReference type="PIRSF" id="PIRSF000137">
    <property type="entry name" value="Alcohol_oxidase"/>
    <property type="match status" value="1"/>
</dbReference>
<comment type="subcellular location">
    <subcellularLocation>
        <location evidence="2">Secreted</location>
    </subcellularLocation>
</comment>
<dbReference type="GO" id="GO:0005576">
    <property type="term" value="C:extracellular region"/>
    <property type="evidence" value="ECO:0007669"/>
    <property type="project" value="UniProtKB-SubCell"/>
</dbReference>
<evidence type="ECO:0000256" key="13">
    <source>
        <dbReference type="ARBA" id="ARBA00034050"/>
    </source>
</evidence>
<evidence type="ECO:0000256" key="3">
    <source>
        <dbReference type="ARBA" id="ARBA00010790"/>
    </source>
</evidence>
<evidence type="ECO:0000256" key="2">
    <source>
        <dbReference type="ARBA" id="ARBA00004613"/>
    </source>
</evidence>
<dbReference type="GO" id="GO:0050660">
    <property type="term" value="F:flavin adenine dinucleotide binding"/>
    <property type="evidence" value="ECO:0007669"/>
    <property type="project" value="InterPro"/>
</dbReference>
<sequence>MQSTAILLVSVVFYLGIIQLALGVIITDPSQIAGTSPFDYIIVGGGTAGFVVANRLTENSTIRVLVLEAGIGDEGVLEMPIPFMGPILTPETQFGWNYTVAPQIGLDNRVFSYPRGRVLGGCSAVNYLIHQFGTDEDWNRIANLTSDPNWSWTNMKQYVQKYENLVPPLDGHNTTGQFIPSLHGFSGMVAASLPALNVTIDSRVMATLGQQSEFKYNEDTVGGDQSPLGIGFIQSSTGGGVRSSSYTAYYLTAATRPNLVVLTSVMVTNIVQTGTTSAGLKAFRSVQFVQGPGFPPITINATREVILSAGSIGTPKILQLSGIGNAADLKKLNIPVLINNTDVGNNLFDHTLLPNIFVVKDANANNTFDNLLRDPNQISIQTSDWLINKTGLFVNNIANNFGFARIALNGSADPAPGPKSPHYEMIFANLFFQNPGPFRPATGGYFTIGTMLTSPVSTGTVKISSTNPFDPPIIDPRYLTNQFDIIAMRESVRAILRFTAAPAWSDWIAGRFGQAFQNATDDASIDAYVRNLTISDMHPVGTASMSIAGTSGVVDSNLLVKGADGLRIVDASVFPRSPSLHSQGPVYLLAERAADIIKAAQRSTTSSTTSLSITPTVTSSKTSFPVTSTPASPGTVPEFGQCGGIGFSGPTGWYVL</sequence>
<evidence type="ECO:0000256" key="6">
    <source>
        <dbReference type="ARBA" id="ARBA00022525"/>
    </source>
</evidence>
<organism evidence="18">
    <name type="scientific">Psilocybe cubensis</name>
    <name type="common">Psychedelic mushroom</name>
    <name type="synonym">Stropharia cubensis</name>
    <dbReference type="NCBI Taxonomy" id="181762"/>
    <lineage>
        <taxon>Eukaryota</taxon>
        <taxon>Fungi</taxon>
        <taxon>Dikarya</taxon>
        <taxon>Basidiomycota</taxon>
        <taxon>Agaricomycotina</taxon>
        <taxon>Agaricomycetes</taxon>
        <taxon>Agaricomycetidae</taxon>
        <taxon>Agaricales</taxon>
        <taxon>Agaricineae</taxon>
        <taxon>Strophariaceae</taxon>
        <taxon>Psilocybe</taxon>
    </lineage>
</organism>
<comment type="subunit">
    <text evidence="4">Monomer.</text>
</comment>
<feature type="active site" description="Proton acceptor" evidence="15">
    <location>
        <position position="581"/>
    </location>
</feature>
<feature type="binding site" evidence="16">
    <location>
        <position position="267"/>
    </location>
    <ligand>
        <name>FAD</name>
        <dbReference type="ChEBI" id="CHEBI:57692"/>
    </ligand>
</feature>
<dbReference type="PANTHER" id="PTHR11552:SF147">
    <property type="entry name" value="CHOLINE DEHYDROGENASE, MITOCHONDRIAL"/>
    <property type="match status" value="1"/>
</dbReference>
<comment type="catalytic activity">
    <reaction evidence="13">
        <text>a pyranoside + acceptor = a pyranosid-3-ulose + reduced acceptor.</text>
        <dbReference type="EC" id="1.1.99.29"/>
    </reaction>
</comment>
<feature type="domain" description="Glucose-methanol-choline oxidoreductase N-terminal" evidence="17">
    <location>
        <begin position="310"/>
        <end position="324"/>
    </location>
</feature>
<dbReference type="PROSITE" id="PS00624">
    <property type="entry name" value="GMC_OXRED_2"/>
    <property type="match status" value="1"/>
</dbReference>
<dbReference type="InterPro" id="IPR000172">
    <property type="entry name" value="GMC_OxRdtase_N"/>
</dbReference>
<feature type="binding site" evidence="16">
    <location>
        <position position="118"/>
    </location>
    <ligand>
        <name>FAD</name>
        <dbReference type="ChEBI" id="CHEBI:57692"/>
    </ligand>
</feature>
<dbReference type="SUPFAM" id="SSF54373">
    <property type="entry name" value="FAD-linked reductases, C-terminal domain"/>
    <property type="match status" value="1"/>
</dbReference>
<keyword evidence="7" id="KW-0285">Flavoprotein</keyword>